<organism evidence="1 2">
    <name type="scientific">Lasius platythorax</name>
    <dbReference type="NCBI Taxonomy" id="488582"/>
    <lineage>
        <taxon>Eukaryota</taxon>
        <taxon>Metazoa</taxon>
        <taxon>Ecdysozoa</taxon>
        <taxon>Arthropoda</taxon>
        <taxon>Hexapoda</taxon>
        <taxon>Insecta</taxon>
        <taxon>Pterygota</taxon>
        <taxon>Neoptera</taxon>
        <taxon>Endopterygota</taxon>
        <taxon>Hymenoptera</taxon>
        <taxon>Apocrita</taxon>
        <taxon>Aculeata</taxon>
        <taxon>Formicoidea</taxon>
        <taxon>Formicidae</taxon>
        <taxon>Formicinae</taxon>
        <taxon>Lasius</taxon>
        <taxon>Lasius</taxon>
    </lineage>
</organism>
<evidence type="ECO:0000313" key="2">
    <source>
        <dbReference type="Proteomes" id="UP001497644"/>
    </source>
</evidence>
<dbReference type="EMBL" id="OZ034831">
    <property type="protein sequence ID" value="CAL1688160.1"/>
    <property type="molecule type" value="Genomic_DNA"/>
</dbReference>
<name>A0AAV2P5I6_9HYME</name>
<accession>A0AAV2P5I6</accession>
<evidence type="ECO:0000313" key="1">
    <source>
        <dbReference type="EMBL" id="CAL1688160.1"/>
    </source>
</evidence>
<dbReference type="AlphaFoldDB" id="A0AAV2P5I6"/>
<reference evidence="1" key="1">
    <citation type="submission" date="2024-04" db="EMBL/GenBank/DDBJ databases">
        <authorList>
            <consortium name="Molecular Ecology Group"/>
        </authorList>
    </citation>
    <scope>NUCLEOTIDE SEQUENCE</scope>
</reference>
<sequence length="140" mass="15865">MHCETFVSQGFWNRGTGYASQCERFASPSITLRWLQGTFQLRFHIELHTRKSFRSGLEGMGYKFDMDMGSRISPPISRFLVFFTAYALATDAPAFPNTFSGDRTVSDLSLALISRLSDAQSNIRASFHYCVQHETLFSKG</sequence>
<protein>
    <submittedName>
        <fullName evidence="1">Uncharacterized protein</fullName>
    </submittedName>
</protein>
<dbReference type="Proteomes" id="UP001497644">
    <property type="component" value="Chromosome 8"/>
</dbReference>
<keyword evidence="2" id="KW-1185">Reference proteome</keyword>
<proteinExistence type="predicted"/>
<gene>
    <name evidence="1" type="ORF">LPLAT_LOCUS13282</name>
</gene>